<dbReference type="Pfam" id="PF04578">
    <property type="entry name" value="DUF594"/>
    <property type="match status" value="1"/>
</dbReference>
<dbReference type="InterPro" id="IPR007658">
    <property type="entry name" value="DUF594"/>
</dbReference>
<evidence type="ECO:0000256" key="1">
    <source>
        <dbReference type="SAM" id="MobiDB-lite"/>
    </source>
</evidence>
<gene>
    <name evidence="2" type="ORF">LUZ62_017413</name>
</gene>
<dbReference type="Proteomes" id="UP001140206">
    <property type="component" value="Chromosome 1"/>
</dbReference>
<keyword evidence="3" id="KW-1185">Reference proteome</keyword>
<name>A0AAV8GHJ8_9POAL</name>
<sequence length="154" mass="17417">MSVDTWGENSVVGKGVKVAQMLVVYADSGKEVWTMLSEFWAEMILFIAPSDNVKGHEEILEKEELITQLWALLTHAGIVTRPKPTRPPNHRTENIELTEVEIQPPNHGNESIELTEVEIQPRNHETESIEITEVEIQPPDPGTESIELTEVEIR</sequence>
<dbReference type="AlphaFoldDB" id="A0AAV8GHJ8"/>
<dbReference type="EMBL" id="JAMFTS010000001">
    <property type="protein sequence ID" value="KAJ4804847.1"/>
    <property type="molecule type" value="Genomic_DNA"/>
</dbReference>
<proteinExistence type="predicted"/>
<evidence type="ECO:0000313" key="3">
    <source>
        <dbReference type="Proteomes" id="UP001140206"/>
    </source>
</evidence>
<protein>
    <submittedName>
        <fullName evidence="2">Uncharacterized protein</fullName>
    </submittedName>
</protein>
<accession>A0AAV8GHJ8</accession>
<evidence type="ECO:0000313" key="2">
    <source>
        <dbReference type="EMBL" id="KAJ4804847.1"/>
    </source>
</evidence>
<feature type="region of interest" description="Disordered" evidence="1">
    <location>
        <begin position="122"/>
        <end position="154"/>
    </location>
</feature>
<organism evidence="2 3">
    <name type="scientific">Rhynchospora pubera</name>
    <dbReference type="NCBI Taxonomy" id="906938"/>
    <lineage>
        <taxon>Eukaryota</taxon>
        <taxon>Viridiplantae</taxon>
        <taxon>Streptophyta</taxon>
        <taxon>Embryophyta</taxon>
        <taxon>Tracheophyta</taxon>
        <taxon>Spermatophyta</taxon>
        <taxon>Magnoliopsida</taxon>
        <taxon>Liliopsida</taxon>
        <taxon>Poales</taxon>
        <taxon>Cyperaceae</taxon>
        <taxon>Cyperoideae</taxon>
        <taxon>Rhynchosporeae</taxon>
        <taxon>Rhynchospora</taxon>
    </lineage>
</organism>
<comment type="caution">
    <text evidence="2">The sequence shown here is derived from an EMBL/GenBank/DDBJ whole genome shotgun (WGS) entry which is preliminary data.</text>
</comment>
<reference evidence="2" key="1">
    <citation type="submission" date="2022-08" db="EMBL/GenBank/DDBJ databases">
        <authorList>
            <person name="Marques A."/>
        </authorList>
    </citation>
    <scope>NUCLEOTIDE SEQUENCE</scope>
    <source>
        <strain evidence="2">RhyPub2mFocal</strain>
        <tissue evidence="2">Leaves</tissue>
    </source>
</reference>